<dbReference type="PANTHER" id="PTHR46425">
    <property type="entry name" value="TRANSCRIPTION TERMINATION FACTOR RHO"/>
    <property type="match status" value="1"/>
</dbReference>
<dbReference type="SUPFAM" id="SSF68912">
    <property type="entry name" value="Rho N-terminal domain-like"/>
    <property type="match status" value="1"/>
</dbReference>
<evidence type="ECO:0000256" key="5">
    <source>
        <dbReference type="ARBA" id="ARBA00022840"/>
    </source>
</evidence>
<dbReference type="GO" id="GO:0006353">
    <property type="term" value="P:DNA-templated transcription termination"/>
    <property type="evidence" value="ECO:0007669"/>
    <property type="project" value="UniProtKB-KW"/>
</dbReference>
<dbReference type="PANTHER" id="PTHR46425:SF1">
    <property type="entry name" value="TRANSCRIPTION TERMINATION FACTOR RHO"/>
    <property type="match status" value="1"/>
</dbReference>
<dbReference type="InterPro" id="IPR004665">
    <property type="entry name" value="Term_rho"/>
</dbReference>
<dbReference type="GO" id="GO:0005524">
    <property type="term" value="F:ATP binding"/>
    <property type="evidence" value="ECO:0007669"/>
    <property type="project" value="UniProtKB-KW"/>
</dbReference>
<dbReference type="InterPro" id="IPR036269">
    <property type="entry name" value="Rho_N_sf"/>
</dbReference>
<evidence type="ECO:0000256" key="4">
    <source>
        <dbReference type="ARBA" id="ARBA00022806"/>
    </source>
</evidence>
<dbReference type="NCBIfam" id="NF006886">
    <property type="entry name" value="PRK09376.1"/>
    <property type="match status" value="1"/>
</dbReference>
<dbReference type="CDD" id="cd01128">
    <property type="entry name" value="rho_factor_C"/>
    <property type="match status" value="1"/>
</dbReference>
<accession>A0A382G6X5</accession>
<dbReference type="HAMAP" id="MF_01884">
    <property type="entry name" value="Rho"/>
    <property type="match status" value="1"/>
</dbReference>
<dbReference type="SMART" id="SM00959">
    <property type="entry name" value="Rho_N"/>
    <property type="match status" value="1"/>
</dbReference>
<protein>
    <recommendedName>
        <fullName evidence="9">Rho RNA-BD domain-containing protein</fullName>
    </recommendedName>
</protein>
<evidence type="ECO:0000256" key="3">
    <source>
        <dbReference type="ARBA" id="ARBA00022801"/>
    </source>
</evidence>
<dbReference type="Gene3D" id="3.40.50.300">
    <property type="entry name" value="P-loop containing nucleotide triphosphate hydrolases"/>
    <property type="match status" value="1"/>
</dbReference>
<organism evidence="10">
    <name type="scientific">marine metagenome</name>
    <dbReference type="NCBI Taxonomy" id="408172"/>
    <lineage>
        <taxon>unclassified sequences</taxon>
        <taxon>metagenomes</taxon>
        <taxon>ecological metagenomes</taxon>
    </lineage>
</organism>
<keyword evidence="5" id="KW-0067">ATP-binding</keyword>
<sequence>MQETAMSMAQLEAKTKEELLELSNELGIENGAQRREEIVFHLLEAYAKQQGFVLATGLLEIIGDGYGFLRQQGLRAGPGDVYISQSQIRRFALRTGDQVTGQVRPPKEGERYFGLIRVEAVNGGDPEQTRTRAHFDNLTPIYPTAQLILESKPANLSQRLVDLVSPIGKGQRGLIVSPPKAGKTFLLKDIANGISENHPEVYLMIVLAGERPEEVTDLRRSINGEVYASTFDEPVEDHCRTAEVSLERAKRLVESGKHVVVLLDSLTRLVRAYNLAVPSTGRTLSGGIDTSALYPPKRFFGAARNTEEGGSLTIVATCLVDTGSRMDEVIYEEFKGTGNSEIHLDRKLAEKRTYPAIDIYRSGTRRDELLLSEDAMKQVMLLRRMISMITTTGGMDATDATERVLERLAKAKTNVEFLDNLSKEMTPKAPRA</sequence>
<dbReference type="Gene3D" id="2.40.50.140">
    <property type="entry name" value="Nucleic acid-binding proteins"/>
    <property type="match status" value="1"/>
</dbReference>
<dbReference type="GO" id="GO:0008186">
    <property type="term" value="F:ATP-dependent activity, acting on RNA"/>
    <property type="evidence" value="ECO:0007669"/>
    <property type="project" value="InterPro"/>
</dbReference>
<keyword evidence="6" id="KW-0694">RNA-binding</keyword>
<dbReference type="SMART" id="SM00382">
    <property type="entry name" value="AAA"/>
    <property type="match status" value="1"/>
</dbReference>
<keyword evidence="8" id="KW-0804">Transcription</keyword>
<dbReference type="EMBL" id="UINC01053909">
    <property type="protein sequence ID" value="SVB70998.1"/>
    <property type="molecule type" value="Genomic_DNA"/>
</dbReference>
<dbReference type="InterPro" id="IPR011113">
    <property type="entry name" value="Rho_RNA-bd"/>
</dbReference>
<evidence type="ECO:0000313" key="10">
    <source>
        <dbReference type="EMBL" id="SVB70998.1"/>
    </source>
</evidence>
<name>A0A382G6X5_9ZZZZ</name>
<evidence type="ECO:0000259" key="9">
    <source>
        <dbReference type="PROSITE" id="PS51856"/>
    </source>
</evidence>
<dbReference type="InterPro" id="IPR027417">
    <property type="entry name" value="P-loop_NTPase"/>
</dbReference>
<dbReference type="InterPro" id="IPR011129">
    <property type="entry name" value="CSD"/>
</dbReference>
<dbReference type="InterPro" id="IPR000194">
    <property type="entry name" value="ATPase_F1/V1/A1_a/bsu_nucl-bd"/>
</dbReference>
<dbReference type="Pfam" id="PF00006">
    <property type="entry name" value="ATP-synt_ab"/>
    <property type="match status" value="1"/>
</dbReference>
<proteinExistence type="inferred from homology"/>
<dbReference type="GO" id="GO:0004386">
    <property type="term" value="F:helicase activity"/>
    <property type="evidence" value="ECO:0007669"/>
    <property type="project" value="UniProtKB-KW"/>
</dbReference>
<gene>
    <name evidence="10" type="ORF">METZ01_LOCUS223852</name>
</gene>
<dbReference type="Pfam" id="PF07498">
    <property type="entry name" value="Rho_N"/>
    <property type="match status" value="1"/>
</dbReference>
<keyword evidence="7" id="KW-0805">Transcription regulation</keyword>
<keyword evidence="4" id="KW-0347">Helicase</keyword>
<evidence type="ECO:0000256" key="6">
    <source>
        <dbReference type="ARBA" id="ARBA00022884"/>
    </source>
</evidence>
<evidence type="ECO:0000256" key="7">
    <source>
        <dbReference type="ARBA" id="ARBA00023015"/>
    </source>
</evidence>
<feature type="domain" description="Rho RNA-BD" evidence="9">
    <location>
        <begin position="52"/>
        <end position="125"/>
    </location>
</feature>
<dbReference type="GO" id="GO:0016787">
    <property type="term" value="F:hydrolase activity"/>
    <property type="evidence" value="ECO:0007669"/>
    <property type="project" value="UniProtKB-KW"/>
</dbReference>
<dbReference type="NCBIfam" id="TIGR00767">
    <property type="entry name" value="rho"/>
    <property type="match status" value="1"/>
</dbReference>
<evidence type="ECO:0000256" key="2">
    <source>
        <dbReference type="ARBA" id="ARBA00022741"/>
    </source>
</evidence>
<dbReference type="SMART" id="SM00357">
    <property type="entry name" value="CSP"/>
    <property type="match status" value="1"/>
</dbReference>
<dbReference type="PROSITE" id="PS51856">
    <property type="entry name" value="RHO_RNA_BD"/>
    <property type="match status" value="1"/>
</dbReference>
<dbReference type="CDD" id="cd04459">
    <property type="entry name" value="Rho_CSD"/>
    <property type="match status" value="1"/>
</dbReference>
<evidence type="ECO:0000256" key="1">
    <source>
        <dbReference type="ARBA" id="ARBA00022472"/>
    </source>
</evidence>
<dbReference type="InterPro" id="IPR012340">
    <property type="entry name" value="NA-bd_OB-fold"/>
</dbReference>
<keyword evidence="3" id="KW-0378">Hydrolase</keyword>
<reference evidence="10" key="1">
    <citation type="submission" date="2018-05" db="EMBL/GenBank/DDBJ databases">
        <authorList>
            <person name="Lanie J.A."/>
            <person name="Ng W.-L."/>
            <person name="Kazmierczak K.M."/>
            <person name="Andrzejewski T.M."/>
            <person name="Davidsen T.M."/>
            <person name="Wayne K.J."/>
            <person name="Tettelin H."/>
            <person name="Glass J.I."/>
            <person name="Rusch D."/>
            <person name="Podicherti R."/>
            <person name="Tsui H.-C.T."/>
            <person name="Winkler M.E."/>
        </authorList>
    </citation>
    <scope>NUCLEOTIDE SEQUENCE</scope>
</reference>
<dbReference type="InterPro" id="IPR041703">
    <property type="entry name" value="Rho_factor_ATP-bd"/>
</dbReference>
<dbReference type="GO" id="GO:0003723">
    <property type="term" value="F:RNA binding"/>
    <property type="evidence" value="ECO:0007669"/>
    <property type="project" value="UniProtKB-KW"/>
</dbReference>
<evidence type="ECO:0000256" key="8">
    <source>
        <dbReference type="ARBA" id="ARBA00023163"/>
    </source>
</evidence>
<dbReference type="Pfam" id="PF07497">
    <property type="entry name" value="Rho_RNA_bind"/>
    <property type="match status" value="1"/>
</dbReference>
<dbReference type="SUPFAM" id="SSF52540">
    <property type="entry name" value="P-loop containing nucleoside triphosphate hydrolases"/>
    <property type="match status" value="1"/>
</dbReference>
<dbReference type="InterPro" id="IPR003593">
    <property type="entry name" value="AAA+_ATPase"/>
</dbReference>
<keyword evidence="1" id="KW-0806">Transcription termination</keyword>
<dbReference type="InterPro" id="IPR011112">
    <property type="entry name" value="Rho-like_N"/>
</dbReference>
<dbReference type="AlphaFoldDB" id="A0A382G6X5"/>
<keyword evidence="2" id="KW-0547">Nucleotide-binding</keyword>
<dbReference type="SUPFAM" id="SSF50249">
    <property type="entry name" value="Nucleic acid-binding proteins"/>
    <property type="match status" value="1"/>
</dbReference>